<dbReference type="Gene3D" id="3.40.190.290">
    <property type="match status" value="1"/>
</dbReference>
<accession>A0A6N9Q2S1</accession>
<dbReference type="PRINTS" id="PR00039">
    <property type="entry name" value="HTHLYSR"/>
</dbReference>
<evidence type="ECO:0000259" key="5">
    <source>
        <dbReference type="PROSITE" id="PS50931"/>
    </source>
</evidence>
<reference evidence="6 7" key="1">
    <citation type="submission" date="2019-01" db="EMBL/GenBank/DDBJ databases">
        <title>Chengkuizengella sp. nov., isolated from deep-sea sediment of East Pacific Ocean.</title>
        <authorList>
            <person name="Yang J."/>
            <person name="Lai Q."/>
            <person name="Shao Z."/>
        </authorList>
    </citation>
    <scope>NUCLEOTIDE SEQUENCE [LARGE SCALE GENOMIC DNA]</scope>
    <source>
        <strain evidence="6 7">YPA3-1-1</strain>
    </source>
</reference>
<dbReference type="GO" id="GO:0000976">
    <property type="term" value="F:transcription cis-regulatory region binding"/>
    <property type="evidence" value="ECO:0007669"/>
    <property type="project" value="TreeGrafter"/>
</dbReference>
<dbReference type="InterPro" id="IPR000847">
    <property type="entry name" value="LysR_HTH_N"/>
</dbReference>
<keyword evidence="7" id="KW-1185">Reference proteome</keyword>
<sequence>MDTDVYRTFIEVVKWKNYTKAAEQLGYAQSSVTTQIKKMEGDYGVKIFERMGRKMQLTQSGEHLYQYALKLVSLEDEAKERLTSKMELNGSLSIGTVESFATFELVKYFQQFNIKHPQIKLSIESNICSDMYLKVLDGTYDIALVMDQTLHHEDLNKLIIRKEEMVLVGFKNHPLATRKRVTVKDLQGETVICTEKGCTYRTMLEQALKREGVSCGSSLEFNGIEVIKRCVISGLGIAILPKITVEKELEEESLSLIPLDEPSIEVYVQLVVHKKKWMSPALKEFIELLNPQYLDELHQLRQRDIRSTII</sequence>
<gene>
    <name evidence="6" type="ORF">ERL59_08965</name>
</gene>
<dbReference type="Gene3D" id="1.10.10.10">
    <property type="entry name" value="Winged helix-like DNA-binding domain superfamily/Winged helix DNA-binding domain"/>
    <property type="match status" value="1"/>
</dbReference>
<organism evidence="6 7">
    <name type="scientific">Chengkuizengella marina</name>
    <dbReference type="NCBI Taxonomy" id="2507566"/>
    <lineage>
        <taxon>Bacteria</taxon>
        <taxon>Bacillati</taxon>
        <taxon>Bacillota</taxon>
        <taxon>Bacilli</taxon>
        <taxon>Bacillales</taxon>
        <taxon>Paenibacillaceae</taxon>
        <taxon>Chengkuizengella</taxon>
    </lineage>
</organism>
<evidence type="ECO:0000256" key="2">
    <source>
        <dbReference type="ARBA" id="ARBA00023015"/>
    </source>
</evidence>
<keyword evidence="2" id="KW-0805">Transcription regulation</keyword>
<dbReference type="Pfam" id="PF03466">
    <property type="entry name" value="LysR_substrate"/>
    <property type="match status" value="1"/>
</dbReference>
<dbReference type="GO" id="GO:0003700">
    <property type="term" value="F:DNA-binding transcription factor activity"/>
    <property type="evidence" value="ECO:0007669"/>
    <property type="project" value="InterPro"/>
</dbReference>
<evidence type="ECO:0000256" key="4">
    <source>
        <dbReference type="ARBA" id="ARBA00023163"/>
    </source>
</evidence>
<keyword evidence="3" id="KW-0238">DNA-binding</keyword>
<dbReference type="InterPro" id="IPR036390">
    <property type="entry name" value="WH_DNA-bd_sf"/>
</dbReference>
<protein>
    <submittedName>
        <fullName evidence="6">LysR family transcriptional regulator</fullName>
    </submittedName>
</protein>
<dbReference type="SUPFAM" id="SSF46785">
    <property type="entry name" value="Winged helix' DNA-binding domain"/>
    <property type="match status" value="1"/>
</dbReference>
<comment type="similarity">
    <text evidence="1">Belongs to the LysR transcriptional regulatory family.</text>
</comment>
<dbReference type="InterPro" id="IPR005119">
    <property type="entry name" value="LysR_subst-bd"/>
</dbReference>
<evidence type="ECO:0000256" key="1">
    <source>
        <dbReference type="ARBA" id="ARBA00009437"/>
    </source>
</evidence>
<evidence type="ECO:0000313" key="6">
    <source>
        <dbReference type="EMBL" id="NBI29088.1"/>
    </source>
</evidence>
<dbReference type="PANTHER" id="PTHR30126">
    <property type="entry name" value="HTH-TYPE TRANSCRIPTIONAL REGULATOR"/>
    <property type="match status" value="1"/>
</dbReference>
<dbReference type="OrthoDB" id="9803735at2"/>
<feature type="domain" description="HTH lysR-type" evidence="5">
    <location>
        <begin position="1"/>
        <end position="58"/>
    </location>
</feature>
<dbReference type="EMBL" id="SIJB01000021">
    <property type="protein sequence ID" value="NBI29088.1"/>
    <property type="molecule type" value="Genomic_DNA"/>
</dbReference>
<dbReference type="CDD" id="cd05466">
    <property type="entry name" value="PBP2_LTTR_substrate"/>
    <property type="match status" value="1"/>
</dbReference>
<dbReference type="Proteomes" id="UP000448943">
    <property type="component" value="Unassembled WGS sequence"/>
</dbReference>
<dbReference type="PROSITE" id="PS50931">
    <property type="entry name" value="HTH_LYSR"/>
    <property type="match status" value="1"/>
</dbReference>
<evidence type="ECO:0000256" key="3">
    <source>
        <dbReference type="ARBA" id="ARBA00023125"/>
    </source>
</evidence>
<dbReference type="PANTHER" id="PTHR30126:SF100">
    <property type="entry name" value="LYSR-FAMILY TRANSCRIPTIONAL REGULATOR"/>
    <property type="match status" value="1"/>
</dbReference>
<evidence type="ECO:0000313" key="7">
    <source>
        <dbReference type="Proteomes" id="UP000448943"/>
    </source>
</evidence>
<dbReference type="Pfam" id="PF00126">
    <property type="entry name" value="HTH_1"/>
    <property type="match status" value="1"/>
</dbReference>
<keyword evidence="4" id="KW-0804">Transcription</keyword>
<proteinExistence type="inferred from homology"/>
<dbReference type="InterPro" id="IPR036388">
    <property type="entry name" value="WH-like_DNA-bd_sf"/>
</dbReference>
<dbReference type="AlphaFoldDB" id="A0A6N9Q2S1"/>
<dbReference type="RefSeq" id="WP_160645890.1">
    <property type="nucleotide sequence ID" value="NZ_SIJB01000021.1"/>
</dbReference>
<dbReference type="SUPFAM" id="SSF53850">
    <property type="entry name" value="Periplasmic binding protein-like II"/>
    <property type="match status" value="1"/>
</dbReference>
<comment type="caution">
    <text evidence="6">The sequence shown here is derived from an EMBL/GenBank/DDBJ whole genome shotgun (WGS) entry which is preliminary data.</text>
</comment>
<name>A0A6N9Q2S1_9BACL</name>